<evidence type="ECO:0000313" key="1">
    <source>
        <dbReference type="EMBL" id="QDE69319.1"/>
    </source>
</evidence>
<evidence type="ECO:0008006" key="3">
    <source>
        <dbReference type="Google" id="ProtNLM"/>
    </source>
</evidence>
<sequence>MASDKFALLGCVVLLVTSTGCPGSATGGVAVRPDGSPGPQACPEKAREAMNYLRMFVGEAAWAQLDANQTRARPITLYDGNIESVLEENIGLLEAPARLYGRVWTGGPQVVIRYYAAQPVKGGAPVPICAVARLGFGQLRKHPESKPGTAILDSPRAGAYIVDEFR</sequence>
<dbReference type="EMBL" id="CP017174">
    <property type="protein sequence ID" value="QDE69319.1"/>
    <property type="molecule type" value="Genomic_DNA"/>
</dbReference>
<dbReference type="RefSeq" id="WP_140792863.1">
    <property type="nucleotide sequence ID" value="NZ_CP017169.1"/>
</dbReference>
<gene>
    <name evidence="1" type="ORF">BHS09_21350</name>
</gene>
<dbReference type="Proteomes" id="UP000320179">
    <property type="component" value="Chromosome"/>
</dbReference>
<accession>A0AAE6G1S3</accession>
<evidence type="ECO:0000313" key="2">
    <source>
        <dbReference type="Proteomes" id="UP000320179"/>
    </source>
</evidence>
<protein>
    <recommendedName>
        <fullName evidence="3">Serine/threonine protein kinase</fullName>
    </recommendedName>
</protein>
<dbReference type="AlphaFoldDB" id="A0AAE6G1S3"/>
<proteinExistence type="predicted"/>
<name>A0AAE6G1S3_MYXXA</name>
<dbReference type="PROSITE" id="PS51257">
    <property type="entry name" value="PROKAR_LIPOPROTEIN"/>
    <property type="match status" value="1"/>
</dbReference>
<reference evidence="1 2" key="1">
    <citation type="journal article" date="2019" name="Science">
        <title>Social genes are selection hotspots in kin groups of a soil microbe.</title>
        <authorList>
            <person name="Wielgoss S."/>
            <person name="Wolfensberger R."/>
            <person name="Sun L."/>
            <person name="Fiegna F."/>
            <person name="Velicer G.J."/>
        </authorList>
    </citation>
    <scope>NUCLEOTIDE SEQUENCE [LARGE SCALE GENOMIC DNA]</scope>
    <source>
        <strain evidence="1 2">MC3.5.9c15</strain>
    </source>
</reference>
<organism evidence="1 2">
    <name type="scientific">Myxococcus xanthus</name>
    <dbReference type="NCBI Taxonomy" id="34"/>
    <lineage>
        <taxon>Bacteria</taxon>
        <taxon>Pseudomonadati</taxon>
        <taxon>Myxococcota</taxon>
        <taxon>Myxococcia</taxon>
        <taxon>Myxococcales</taxon>
        <taxon>Cystobacterineae</taxon>
        <taxon>Myxococcaceae</taxon>
        <taxon>Myxococcus</taxon>
    </lineage>
</organism>